<evidence type="ECO:0000259" key="8">
    <source>
        <dbReference type="Pfam" id="PF02687"/>
    </source>
</evidence>
<protein>
    <submittedName>
        <fullName evidence="10">ABC transporter permease</fullName>
    </submittedName>
</protein>
<evidence type="ECO:0000256" key="3">
    <source>
        <dbReference type="ARBA" id="ARBA00022692"/>
    </source>
</evidence>
<dbReference type="EMBL" id="CP039393">
    <property type="protein sequence ID" value="QCD35696.1"/>
    <property type="molecule type" value="Genomic_DNA"/>
</dbReference>
<evidence type="ECO:0000256" key="5">
    <source>
        <dbReference type="ARBA" id="ARBA00023136"/>
    </source>
</evidence>
<sequence length="415" mass="45792">MKNPIFDIDNWKEITATLARNKIRTFLTAFGIFWGTAMLAMLWGGAQGMQRMLRGQFEGFATNSAIIASSRTSMPYKGYKKGMYWSLTQTDIDNIRHSVSDIKAMSAVSNRSASLHYGTKSYEASVQGVESAFPEIFTPVIYSGRFINEADERDSKKVCCIGKRVAGELFGSTDPLGKFIEVNNIYYRVVGVVGQESEVQINGDVDNMITIPLSTMRKAYNLGTRVDMALIDVKSGHTPAELQPQIERIIRLSHPIHPDDKRAIMYMDISEEFDMIDKMFTGVDVLVLFVGFGSLLAGIIGVGNIMWIIVKERTQEIGIRRAIGAKPRDIIMQVLSESIVLTVIAGIAGICFASGILAIAEMITPPINEEPLPFQLTFYSAIIILVVFLTLGTAAGTIPAIKAMRIKPIEALNDK</sequence>
<keyword evidence="2" id="KW-1003">Cell membrane</keyword>
<feature type="domain" description="ABC3 transporter permease C-terminal" evidence="8">
    <location>
        <begin position="289"/>
        <end position="408"/>
    </location>
</feature>
<evidence type="ECO:0000313" key="10">
    <source>
        <dbReference type="EMBL" id="QCD35696.1"/>
    </source>
</evidence>
<evidence type="ECO:0000256" key="7">
    <source>
        <dbReference type="SAM" id="Phobius"/>
    </source>
</evidence>
<feature type="domain" description="MacB-like periplasmic core" evidence="9">
    <location>
        <begin position="25"/>
        <end position="248"/>
    </location>
</feature>
<evidence type="ECO:0000256" key="4">
    <source>
        <dbReference type="ARBA" id="ARBA00022989"/>
    </source>
</evidence>
<dbReference type="OrthoDB" id="9770036at2"/>
<feature type="transmembrane region" description="Helical" evidence="7">
    <location>
        <begin position="378"/>
        <end position="401"/>
    </location>
</feature>
<dbReference type="PANTHER" id="PTHR30572:SF4">
    <property type="entry name" value="ABC TRANSPORTER PERMEASE YTRF"/>
    <property type="match status" value="1"/>
</dbReference>
<name>A0A4P7VKF1_9BACT</name>
<feature type="transmembrane region" description="Helical" evidence="7">
    <location>
        <begin position="330"/>
        <end position="358"/>
    </location>
</feature>
<dbReference type="GO" id="GO:0005886">
    <property type="term" value="C:plasma membrane"/>
    <property type="evidence" value="ECO:0007669"/>
    <property type="project" value="UniProtKB-SubCell"/>
</dbReference>
<dbReference type="Pfam" id="PF02687">
    <property type="entry name" value="FtsX"/>
    <property type="match status" value="1"/>
</dbReference>
<keyword evidence="5 7" id="KW-0472">Membrane</keyword>
<evidence type="ECO:0000256" key="6">
    <source>
        <dbReference type="ARBA" id="ARBA00038076"/>
    </source>
</evidence>
<accession>A0A4P7VKF1</accession>
<dbReference type="InterPro" id="IPR003838">
    <property type="entry name" value="ABC3_permease_C"/>
</dbReference>
<dbReference type="InterPro" id="IPR050250">
    <property type="entry name" value="Macrolide_Exporter_MacB"/>
</dbReference>
<feature type="transmembrane region" description="Helical" evidence="7">
    <location>
        <begin position="285"/>
        <end position="310"/>
    </location>
</feature>
<keyword evidence="4 7" id="KW-1133">Transmembrane helix</keyword>
<organism evidence="10 11">
    <name type="scientific">Muribaculum gordoncarteri</name>
    <dbReference type="NCBI Taxonomy" id="2530390"/>
    <lineage>
        <taxon>Bacteria</taxon>
        <taxon>Pseudomonadati</taxon>
        <taxon>Bacteroidota</taxon>
        <taxon>Bacteroidia</taxon>
        <taxon>Bacteroidales</taxon>
        <taxon>Muribaculaceae</taxon>
        <taxon>Muribaculum</taxon>
    </lineage>
</organism>
<feature type="transmembrane region" description="Helical" evidence="7">
    <location>
        <begin position="26"/>
        <end position="46"/>
    </location>
</feature>
<keyword evidence="3 7" id="KW-0812">Transmembrane</keyword>
<dbReference type="PANTHER" id="PTHR30572">
    <property type="entry name" value="MEMBRANE COMPONENT OF TRANSPORTER-RELATED"/>
    <property type="match status" value="1"/>
</dbReference>
<comment type="similarity">
    <text evidence="6">Belongs to the ABC-4 integral membrane protein family.</text>
</comment>
<reference evidence="10 11" key="1">
    <citation type="submission" date="2019-02" db="EMBL/GenBank/DDBJ databases">
        <title>Isolation and identification of novel species under the genus Muribaculum.</title>
        <authorList>
            <person name="Miyake S."/>
            <person name="Ding Y."/>
            <person name="Low A."/>
            <person name="Soh M."/>
            <person name="Seedorf H."/>
        </authorList>
    </citation>
    <scope>NUCLEOTIDE SEQUENCE [LARGE SCALE GENOMIC DNA]</scope>
    <source>
        <strain evidence="10 11">TLL-A4</strain>
    </source>
</reference>
<dbReference type="AlphaFoldDB" id="A0A4P7VKF1"/>
<dbReference type="RefSeq" id="WP_136410338.1">
    <property type="nucleotide sequence ID" value="NZ_CP039393.1"/>
</dbReference>
<comment type="subcellular location">
    <subcellularLocation>
        <location evidence="1">Cell membrane</location>
        <topology evidence="1">Multi-pass membrane protein</topology>
    </subcellularLocation>
</comment>
<evidence type="ECO:0000259" key="9">
    <source>
        <dbReference type="Pfam" id="PF12704"/>
    </source>
</evidence>
<proteinExistence type="inferred from homology"/>
<dbReference type="InterPro" id="IPR025857">
    <property type="entry name" value="MacB_PCD"/>
</dbReference>
<dbReference type="Pfam" id="PF12704">
    <property type="entry name" value="MacB_PCD"/>
    <property type="match status" value="1"/>
</dbReference>
<gene>
    <name evidence="10" type="ORF">E7746_07235</name>
</gene>
<evidence type="ECO:0000313" key="11">
    <source>
        <dbReference type="Proteomes" id="UP000297031"/>
    </source>
</evidence>
<dbReference type="GO" id="GO:0022857">
    <property type="term" value="F:transmembrane transporter activity"/>
    <property type="evidence" value="ECO:0007669"/>
    <property type="project" value="TreeGrafter"/>
</dbReference>
<dbReference type="Proteomes" id="UP000297031">
    <property type="component" value="Chromosome"/>
</dbReference>
<keyword evidence="11" id="KW-1185">Reference proteome</keyword>
<evidence type="ECO:0000256" key="1">
    <source>
        <dbReference type="ARBA" id="ARBA00004651"/>
    </source>
</evidence>
<evidence type="ECO:0000256" key="2">
    <source>
        <dbReference type="ARBA" id="ARBA00022475"/>
    </source>
</evidence>
<dbReference type="KEGG" id="mgod:E7746_07235"/>